<dbReference type="Proteomes" id="UP000287533">
    <property type="component" value="Unassembled WGS sequence"/>
</dbReference>
<evidence type="ECO:0000259" key="4">
    <source>
        <dbReference type="Pfam" id="PF18885"/>
    </source>
</evidence>
<dbReference type="OrthoDB" id="9763188at2"/>
<dbReference type="RefSeq" id="WP_125980463.1">
    <property type="nucleotide sequence ID" value="NZ_QXGL01000002.1"/>
</dbReference>
<proteinExistence type="predicted"/>
<feature type="domain" description="DUF5648" evidence="4">
    <location>
        <begin position="532"/>
        <end position="609"/>
    </location>
</feature>
<dbReference type="Gene3D" id="2.60.40.4270">
    <property type="entry name" value="Listeria-Bacteroides repeat domain"/>
    <property type="match status" value="1"/>
</dbReference>
<keyword evidence="6" id="KW-1185">Reference proteome</keyword>
<evidence type="ECO:0000313" key="6">
    <source>
        <dbReference type="Proteomes" id="UP000287533"/>
    </source>
</evidence>
<evidence type="ECO:0000256" key="1">
    <source>
        <dbReference type="ARBA" id="ARBA00004196"/>
    </source>
</evidence>
<dbReference type="AlphaFoldDB" id="A0A430FLW8"/>
<comment type="subcellular location">
    <subcellularLocation>
        <location evidence="1">Cell envelope</location>
    </subcellularLocation>
</comment>
<dbReference type="EMBL" id="QXGL01000002">
    <property type="protein sequence ID" value="RSX53692.1"/>
    <property type="molecule type" value="Genomic_DNA"/>
</dbReference>
<sequence length="725" mass="78359">MTGNTKVWRAPLAGLASLAMIATMGVAAGTAAAAPKTFTFNVDGVNLKFDKDRAQAAGVKFDSEKQVTITDGGTADVLDAADVNAAKSALADYNAVYTLTGWYDGSTAVAAEYKGAVYTDPDTKATSVTAHYGRLRNNNAKDVYTVSFANAAGETAHALNAVSTSWHLLSGDKLASWQLPTDGSATDGRLLSSWTSTTDGEKVDPTADLSGKATWSQNENQWTLLLTAGYVDSTTVTFSNTDFWSEGRTVKIDGKAQNKVVETAKGEKYGKDLPKATFEKGGQKWVAAGFATADEAKKAADKRNLFSKDTQVDGPTTLYAVSPSEYFTVTFHTDESKDESKAPDAQDVVKNGTATKPADPTKKANASQKYVFSGWTTDQAGKKSFDFSTKITANTDLYAQFKVSEVKVTFDPGYGKEPVVDTWFKDGDTFKFPAFTRDGYALTWGADALLDGKKLSINNSGDLGYIISTGEDVDKTNFIAAGKTFTATWTKADPETLTKLEAKVNENLGDDQDWYTADSYKQYKADYEDYLAKKAELANGGYTKDEYSTLISQLSAAQAKLVEVGNTNLYRVYNPNNGDHYFTTDKVEATRLVQLGWKGEGVKYHVVAARSNSYNTGVKDDEGKYIYDSVSANLGTAVWSVYNPNTGEHLLTFEGEANVLAKSGWVKEDIKFYTSQHGDAAVVRVYNPNTQGPAHVYTNGGEASVLASLGWKIDNNAKPVFTLSK</sequence>
<protein>
    <submittedName>
        <fullName evidence="5">KxYKxGKxW signal peptide</fullName>
    </submittedName>
</protein>
<evidence type="ECO:0000256" key="2">
    <source>
        <dbReference type="SAM" id="MobiDB-lite"/>
    </source>
</evidence>
<accession>A0A430FLW8</accession>
<evidence type="ECO:0000256" key="3">
    <source>
        <dbReference type="SAM" id="SignalP"/>
    </source>
</evidence>
<dbReference type="InterPro" id="IPR042229">
    <property type="entry name" value="Listeria/Bacterioides_rpt_sf"/>
</dbReference>
<dbReference type="Pfam" id="PF09479">
    <property type="entry name" value="Flg_new"/>
    <property type="match status" value="1"/>
</dbReference>
<keyword evidence="3" id="KW-0732">Signal</keyword>
<organism evidence="5 6">
    <name type="scientific">Bifidobacterium goeldii</name>
    <dbReference type="NCBI Taxonomy" id="2306975"/>
    <lineage>
        <taxon>Bacteria</taxon>
        <taxon>Bacillati</taxon>
        <taxon>Actinomycetota</taxon>
        <taxon>Actinomycetes</taxon>
        <taxon>Bifidobacteriales</taxon>
        <taxon>Bifidobacteriaceae</taxon>
        <taxon>Bifidobacterium</taxon>
    </lineage>
</organism>
<feature type="domain" description="DUF5648" evidence="4">
    <location>
        <begin position="622"/>
        <end position="714"/>
    </location>
</feature>
<dbReference type="InterPro" id="IPR043708">
    <property type="entry name" value="DUF5648"/>
</dbReference>
<dbReference type="GO" id="GO:0030313">
    <property type="term" value="C:cell envelope"/>
    <property type="evidence" value="ECO:0007669"/>
    <property type="project" value="UniProtKB-SubCell"/>
</dbReference>
<dbReference type="Pfam" id="PF18885">
    <property type="entry name" value="DUF5648"/>
    <property type="match status" value="2"/>
</dbReference>
<feature type="signal peptide" evidence="3">
    <location>
        <begin position="1"/>
        <end position="33"/>
    </location>
</feature>
<gene>
    <name evidence="5" type="ORF">D2E25_1015</name>
</gene>
<name>A0A430FLW8_9BIFI</name>
<comment type="caution">
    <text evidence="5">The sequence shown here is derived from an EMBL/GenBank/DDBJ whole genome shotgun (WGS) entry which is preliminary data.</text>
</comment>
<evidence type="ECO:0000313" key="5">
    <source>
        <dbReference type="EMBL" id="RSX53692.1"/>
    </source>
</evidence>
<dbReference type="InterPro" id="IPR013378">
    <property type="entry name" value="InlB-like_B-rpt"/>
</dbReference>
<feature type="chain" id="PRO_5019042113" evidence="3">
    <location>
        <begin position="34"/>
        <end position="725"/>
    </location>
</feature>
<reference evidence="5 6" key="1">
    <citation type="submission" date="2018-09" db="EMBL/GenBank/DDBJ databases">
        <title>Characterization of the phylogenetic diversity of five novel species belonging to the genus Bifidobacterium.</title>
        <authorList>
            <person name="Lugli G.A."/>
            <person name="Duranti S."/>
            <person name="Milani C."/>
        </authorList>
    </citation>
    <scope>NUCLEOTIDE SEQUENCE [LARGE SCALE GENOMIC DNA]</scope>
    <source>
        <strain evidence="5 6">2034B</strain>
    </source>
</reference>
<feature type="region of interest" description="Disordered" evidence="2">
    <location>
        <begin position="337"/>
        <end position="362"/>
    </location>
</feature>